<comment type="subcellular location">
    <subcellularLocation>
        <location evidence="1">Cell membrane</location>
        <topology evidence="1">Multi-pass membrane protein</topology>
    </subcellularLocation>
</comment>
<comment type="caution">
    <text evidence="11">The sequence shown here is derived from an EMBL/GenBank/DDBJ whole genome shotgun (WGS) entry which is preliminary data.</text>
</comment>
<feature type="transmembrane region" description="Helical" evidence="9">
    <location>
        <begin position="280"/>
        <end position="297"/>
    </location>
</feature>
<evidence type="ECO:0000313" key="11">
    <source>
        <dbReference type="EMBL" id="HGF99179.1"/>
    </source>
</evidence>
<dbReference type="InterPro" id="IPR050297">
    <property type="entry name" value="LipidA_mod_glycosyltrf_83"/>
</dbReference>
<feature type="transmembrane region" description="Helical" evidence="9">
    <location>
        <begin position="238"/>
        <end position="271"/>
    </location>
</feature>
<dbReference type="AlphaFoldDB" id="A0A7C3ZEN2"/>
<reference evidence="11" key="1">
    <citation type="journal article" date="2020" name="mSystems">
        <title>Genome- and Community-Level Interaction Insights into Carbon Utilization and Element Cycling Functions of Hydrothermarchaeota in Hydrothermal Sediment.</title>
        <authorList>
            <person name="Zhou Z."/>
            <person name="Liu Y."/>
            <person name="Xu W."/>
            <person name="Pan J."/>
            <person name="Luo Z.H."/>
            <person name="Li M."/>
        </authorList>
    </citation>
    <scope>NUCLEOTIDE SEQUENCE [LARGE SCALE GENOMIC DNA]</scope>
    <source>
        <strain evidence="11">SpSt-374</strain>
    </source>
</reference>
<dbReference type="GO" id="GO:0009103">
    <property type="term" value="P:lipopolysaccharide biosynthetic process"/>
    <property type="evidence" value="ECO:0007669"/>
    <property type="project" value="UniProtKB-ARBA"/>
</dbReference>
<feature type="compositionally biased region" description="Polar residues" evidence="8">
    <location>
        <begin position="207"/>
        <end position="216"/>
    </location>
</feature>
<feature type="transmembrane region" description="Helical" evidence="9">
    <location>
        <begin position="148"/>
        <end position="168"/>
    </location>
</feature>
<dbReference type="PANTHER" id="PTHR33908:SF11">
    <property type="entry name" value="MEMBRANE PROTEIN"/>
    <property type="match status" value="1"/>
</dbReference>
<evidence type="ECO:0000256" key="8">
    <source>
        <dbReference type="SAM" id="MobiDB-lite"/>
    </source>
</evidence>
<evidence type="ECO:0000256" key="1">
    <source>
        <dbReference type="ARBA" id="ARBA00004651"/>
    </source>
</evidence>
<accession>A0A7C3ZEN2</accession>
<evidence type="ECO:0000256" key="9">
    <source>
        <dbReference type="SAM" id="Phobius"/>
    </source>
</evidence>
<dbReference type="EMBL" id="DSPX01000003">
    <property type="protein sequence ID" value="HGF99179.1"/>
    <property type="molecule type" value="Genomic_DNA"/>
</dbReference>
<name>A0A7C3ZEN2_9CYAN</name>
<protein>
    <recommendedName>
        <fullName evidence="10">Glycosyltransferase RgtA/B/C/D-like domain-containing protein</fullName>
    </recommendedName>
</protein>
<evidence type="ECO:0000256" key="7">
    <source>
        <dbReference type="ARBA" id="ARBA00023136"/>
    </source>
</evidence>
<keyword evidence="6 9" id="KW-1133">Transmembrane helix</keyword>
<dbReference type="GO" id="GO:0005886">
    <property type="term" value="C:plasma membrane"/>
    <property type="evidence" value="ECO:0007669"/>
    <property type="project" value="UniProtKB-SubCell"/>
</dbReference>
<proteinExistence type="predicted"/>
<feature type="domain" description="Glycosyltransferase RgtA/B/C/D-like" evidence="10">
    <location>
        <begin position="103"/>
        <end position="195"/>
    </location>
</feature>
<evidence type="ECO:0000256" key="2">
    <source>
        <dbReference type="ARBA" id="ARBA00022475"/>
    </source>
</evidence>
<dbReference type="GO" id="GO:0016763">
    <property type="term" value="F:pentosyltransferase activity"/>
    <property type="evidence" value="ECO:0007669"/>
    <property type="project" value="TreeGrafter"/>
</dbReference>
<evidence type="ECO:0000259" key="10">
    <source>
        <dbReference type="Pfam" id="PF13231"/>
    </source>
</evidence>
<keyword evidence="2" id="KW-1003">Cell membrane</keyword>
<feature type="transmembrane region" description="Helical" evidence="9">
    <location>
        <begin position="376"/>
        <end position="394"/>
    </location>
</feature>
<feature type="region of interest" description="Disordered" evidence="8">
    <location>
        <begin position="207"/>
        <end position="230"/>
    </location>
</feature>
<keyword evidence="3" id="KW-0328">Glycosyltransferase</keyword>
<keyword evidence="5 9" id="KW-0812">Transmembrane</keyword>
<evidence type="ECO:0000256" key="4">
    <source>
        <dbReference type="ARBA" id="ARBA00022679"/>
    </source>
</evidence>
<dbReference type="InterPro" id="IPR038731">
    <property type="entry name" value="RgtA/B/C-like"/>
</dbReference>
<feature type="transmembrane region" description="Helical" evidence="9">
    <location>
        <begin position="433"/>
        <end position="455"/>
    </location>
</feature>
<feature type="transmembrane region" description="Helical" evidence="9">
    <location>
        <begin position="406"/>
        <end position="426"/>
    </location>
</feature>
<feature type="transmembrane region" description="Helical" evidence="9">
    <location>
        <begin position="18"/>
        <end position="36"/>
    </location>
</feature>
<dbReference type="PANTHER" id="PTHR33908">
    <property type="entry name" value="MANNOSYLTRANSFERASE YKCB-RELATED"/>
    <property type="match status" value="1"/>
</dbReference>
<keyword evidence="7 9" id="KW-0472">Membrane</keyword>
<organism evidence="11">
    <name type="scientific">Planktothricoides sp. SpSt-374</name>
    <dbReference type="NCBI Taxonomy" id="2282167"/>
    <lineage>
        <taxon>Bacteria</taxon>
        <taxon>Bacillati</taxon>
        <taxon>Cyanobacteriota</taxon>
        <taxon>Cyanophyceae</taxon>
        <taxon>Oscillatoriophycideae</taxon>
        <taxon>Oscillatoriales</taxon>
        <taxon>Oscillatoriaceae</taxon>
        <taxon>Planktothricoides</taxon>
    </lineage>
</organism>
<evidence type="ECO:0000256" key="3">
    <source>
        <dbReference type="ARBA" id="ARBA00022676"/>
    </source>
</evidence>
<sequence length="586" mass="64451">MNQDLSPPTIKQRLTPEYFFLIAIALGILLRCLNLGSREFWYDEVLSLLLSSGQKIAYYTPGDTPVTLADFHRLLSLPAEASFFAPVRTIVNLLRGLAGGEPHPPLFYLTQHLWLRLFGNGEAAQRSIGMLLSGGAIVSAYGLGKNLLGHRGGLLLAALFATNPFYLFHSLNLRMYGPVVLWTTLSAWALLEIIKTVGDWSKVPGNQSNDKASSLEPSPHPPYPPLKGGEEKHDQGQIIWTVVLILAVAAGCMTLYLFAFWLIALAAVVLFLDRRRWWQHGLRMGAGVVLAIPWGLWGTRQQLRNADFGRFNAPDGVMAAMLKHLQDVANTLGIQLLWGDWITSLPGVAATVAGAGAIGLLIVASIRVWRQGEKRLLTLALLLGIFPLLLALTIDIASGKYTVGFGWGRSAIYILPGCLLLICVCLHKTPHPWGQVAAAVLLLLYLGISVGDFSFRQRQIFHQIAATVAAAPNTPTLIALNSKAWGHIMRLAYYIPPEMPVKLLAAEAKNLPSSLAKVLTESSQETVPTYQRVMWLDSFNPLWSAPTTPEEKSEIEAVLSSRFQLQNRQHLLGTMNLDEFTVSVYQ</sequence>
<evidence type="ECO:0000256" key="6">
    <source>
        <dbReference type="ARBA" id="ARBA00022989"/>
    </source>
</evidence>
<dbReference type="Pfam" id="PF13231">
    <property type="entry name" value="PMT_2"/>
    <property type="match status" value="1"/>
</dbReference>
<keyword evidence="4" id="KW-0808">Transferase</keyword>
<gene>
    <name evidence="11" type="ORF">ENR15_00500</name>
</gene>
<evidence type="ECO:0000256" key="5">
    <source>
        <dbReference type="ARBA" id="ARBA00022692"/>
    </source>
</evidence>
<feature type="transmembrane region" description="Helical" evidence="9">
    <location>
        <begin position="341"/>
        <end position="364"/>
    </location>
</feature>